<reference evidence="1 2" key="1">
    <citation type="submission" date="2018-05" db="EMBL/GenBank/DDBJ databases">
        <title>Genomic Encyclopedia of Type Strains, Phase IV (KMG-IV): sequencing the most valuable type-strain genomes for metagenomic binning, comparative biology and taxonomic classification.</title>
        <authorList>
            <person name="Goeker M."/>
        </authorList>
    </citation>
    <scope>NUCLEOTIDE SEQUENCE [LARGE SCALE GENOMIC DNA]</scope>
    <source>
        <strain evidence="1 2">DSM 18773</strain>
    </source>
</reference>
<proteinExistence type="predicted"/>
<protein>
    <submittedName>
        <fullName evidence="1">YaaC-like protein</fullName>
    </submittedName>
</protein>
<dbReference type="OrthoDB" id="7041536at2"/>
<sequence length="351" mass="40607">MFTWSESPSKDMWEHLKFLGNKNNCINLLNGSIKSERTIIYNETNEFMEKKADQIAMCINQAFEYFEAADKVSIRTSPVLLFYGMLSLAKAVIVANEKTIFVEDINYHGLHTRPRNQSLQQYKNDRNSWEIEKEFSVTDKGVFKYLTNIFDSFMFPDGSFIFLKDMLSVCPEVHNIYEKYYGEPARILALYSLEESNDPNYKMKISSYSNDAFIRFPEMTEHFDLEADLLHGVGYVFSSKSTVQTRPDYLGVYEPYVGGRYVVGGLKFYNEVGFDTKYLSPVTIDYLAMHTLSIVARYKQDFWGSIISGHDTGSISLISLYLSVVKRRFPNAILEKMFGEEFGYGIVSRWL</sequence>
<gene>
    <name evidence="1" type="ORF">C7459_1027</name>
</gene>
<organism evidence="1 2">
    <name type="scientific">Tumebacillus permanentifrigoris</name>
    <dbReference type="NCBI Taxonomy" id="378543"/>
    <lineage>
        <taxon>Bacteria</taxon>
        <taxon>Bacillati</taxon>
        <taxon>Bacillota</taxon>
        <taxon>Bacilli</taxon>
        <taxon>Bacillales</taxon>
        <taxon>Alicyclobacillaceae</taxon>
        <taxon>Tumebacillus</taxon>
    </lineage>
</organism>
<keyword evidence="2" id="KW-1185">Reference proteome</keyword>
<accession>A0A316DC94</accession>
<dbReference type="InterPro" id="IPR026988">
    <property type="entry name" value="YaaC-like"/>
</dbReference>
<comment type="caution">
    <text evidence="1">The sequence shown here is derived from an EMBL/GenBank/DDBJ whole genome shotgun (WGS) entry which is preliminary data.</text>
</comment>
<dbReference type="Proteomes" id="UP000245634">
    <property type="component" value="Unassembled WGS sequence"/>
</dbReference>
<name>A0A316DC94_9BACL</name>
<dbReference type="AlphaFoldDB" id="A0A316DC94"/>
<dbReference type="RefSeq" id="WP_109685951.1">
    <property type="nucleotide sequence ID" value="NZ_QGGL01000002.1"/>
</dbReference>
<dbReference type="EMBL" id="QGGL01000002">
    <property type="protein sequence ID" value="PWK15767.1"/>
    <property type="molecule type" value="Genomic_DNA"/>
</dbReference>
<dbReference type="Pfam" id="PF14175">
    <property type="entry name" value="YaaC"/>
    <property type="match status" value="1"/>
</dbReference>
<evidence type="ECO:0000313" key="2">
    <source>
        <dbReference type="Proteomes" id="UP000245634"/>
    </source>
</evidence>
<evidence type="ECO:0000313" key="1">
    <source>
        <dbReference type="EMBL" id="PWK15767.1"/>
    </source>
</evidence>